<dbReference type="EMBL" id="CP122539">
    <property type="protein sequence ID" value="WGH75956.1"/>
    <property type="molecule type" value="Genomic_DNA"/>
</dbReference>
<dbReference type="PANTHER" id="PTHR34406">
    <property type="entry name" value="PROTEIN YCEI"/>
    <property type="match status" value="1"/>
</dbReference>
<dbReference type="InterPro" id="IPR036761">
    <property type="entry name" value="TTHA0802/YceI-like_sf"/>
</dbReference>
<keyword evidence="1" id="KW-0732">Signal</keyword>
<feature type="domain" description="Lipid/polyisoprenoid-binding YceI-like" evidence="2">
    <location>
        <begin position="25"/>
        <end position="190"/>
    </location>
</feature>
<dbReference type="RefSeq" id="WP_279651827.1">
    <property type="nucleotide sequence ID" value="NZ_CP122539.1"/>
</dbReference>
<accession>A0ABY8L3D9</accession>
<dbReference type="SMART" id="SM00867">
    <property type="entry name" value="YceI"/>
    <property type="match status" value="1"/>
</dbReference>
<keyword evidence="4" id="KW-1185">Reference proteome</keyword>
<evidence type="ECO:0000259" key="2">
    <source>
        <dbReference type="SMART" id="SM00867"/>
    </source>
</evidence>
<gene>
    <name evidence="3" type="ORF">P8625_01970</name>
</gene>
<dbReference type="Gene3D" id="2.40.128.110">
    <property type="entry name" value="Lipid/polyisoprenoid-binding, YceI-like"/>
    <property type="match status" value="1"/>
</dbReference>
<protein>
    <submittedName>
        <fullName evidence="3">YceI family protein</fullName>
    </submittedName>
</protein>
<dbReference type="Pfam" id="PF04264">
    <property type="entry name" value="YceI"/>
    <property type="match status" value="1"/>
</dbReference>
<dbReference type="SUPFAM" id="SSF101874">
    <property type="entry name" value="YceI-like"/>
    <property type="match status" value="1"/>
</dbReference>
<evidence type="ECO:0000256" key="1">
    <source>
        <dbReference type="SAM" id="SignalP"/>
    </source>
</evidence>
<feature type="signal peptide" evidence="1">
    <location>
        <begin position="1"/>
        <end position="20"/>
    </location>
</feature>
<organism evidence="3 4">
    <name type="scientific">Tenacibaculum tangerinum</name>
    <dbReference type="NCBI Taxonomy" id="3038772"/>
    <lineage>
        <taxon>Bacteria</taxon>
        <taxon>Pseudomonadati</taxon>
        <taxon>Bacteroidota</taxon>
        <taxon>Flavobacteriia</taxon>
        <taxon>Flavobacteriales</taxon>
        <taxon>Flavobacteriaceae</taxon>
        <taxon>Tenacibaculum</taxon>
    </lineage>
</organism>
<sequence length="194" mass="21770">MKKSKFIICNLLLVFSFAWQVNSQQFQIDKTKSIITVSGTSSLHDWDVTTKTFDGEVNAVTEESFNINHLFIKIKSTSLKSGKKSMDKNTYKALKTKKHEFITFTMTKMNSITPLEDGNYRMKVSGDLEVAGQKRSILITFLVSKNQDGIGIIGSKVIHMTDYGIEPPKALLGAITTGDQITIKFNTKFKTEQS</sequence>
<evidence type="ECO:0000313" key="4">
    <source>
        <dbReference type="Proteomes" id="UP001232001"/>
    </source>
</evidence>
<dbReference type="InterPro" id="IPR007372">
    <property type="entry name" value="Lipid/polyisoprenoid-bd_YceI"/>
</dbReference>
<evidence type="ECO:0000313" key="3">
    <source>
        <dbReference type="EMBL" id="WGH75956.1"/>
    </source>
</evidence>
<reference evidence="3 4" key="1">
    <citation type="submission" date="2023-04" db="EMBL/GenBank/DDBJ databases">
        <title>Tenacibaculum tangerinum sp. nov., isolated from sea tidal flat of South Korea.</title>
        <authorList>
            <person name="Lee S.H."/>
            <person name="Kim J.-J."/>
        </authorList>
    </citation>
    <scope>NUCLEOTIDE SEQUENCE [LARGE SCALE GENOMIC DNA]</scope>
    <source>
        <strain evidence="3 4">GRR-S3-23</strain>
    </source>
</reference>
<dbReference type="PANTHER" id="PTHR34406:SF1">
    <property type="entry name" value="PROTEIN YCEI"/>
    <property type="match status" value="1"/>
</dbReference>
<dbReference type="Proteomes" id="UP001232001">
    <property type="component" value="Chromosome"/>
</dbReference>
<proteinExistence type="predicted"/>
<feature type="chain" id="PRO_5046526882" evidence="1">
    <location>
        <begin position="21"/>
        <end position="194"/>
    </location>
</feature>
<name>A0ABY8L3D9_9FLAO</name>